<dbReference type="InterPro" id="IPR036388">
    <property type="entry name" value="WH-like_DNA-bd_sf"/>
</dbReference>
<reference evidence="7 8" key="1">
    <citation type="submission" date="2006-05" db="EMBL/GenBank/DDBJ databases">
        <authorList>
            <person name="King G."/>
            <person name="Ferriera S."/>
            <person name="Johnson J."/>
            <person name="Kravitz S."/>
            <person name="Beeson K."/>
            <person name="Sutton G."/>
            <person name="Rogers Y.-H."/>
            <person name="Friedman R."/>
            <person name="Frazier M."/>
            <person name="Venter J.C."/>
        </authorList>
    </citation>
    <scope>NUCLEOTIDE SEQUENCE [LARGE SCALE GENOMIC DNA]</scope>
    <source>
        <strain evidence="8">ATCC 25650 / DSM 13394 / JCM 20685 / NBRC 16684 / NCIMB 2208 / IAM 12614 / B1</strain>
    </source>
</reference>
<dbReference type="InterPro" id="IPR005119">
    <property type="entry name" value="LysR_subst-bd"/>
</dbReference>
<evidence type="ECO:0000313" key="7">
    <source>
        <dbReference type="EMBL" id="EAV41191.1"/>
    </source>
</evidence>
<dbReference type="Gene3D" id="3.40.190.10">
    <property type="entry name" value="Periplasmic binding protein-like II"/>
    <property type="match status" value="1"/>
</dbReference>
<organism evidence="7 8">
    <name type="scientific">Roseibium aggregatum (strain ATCC 25650 / DSM 13394 / JCM 20685 / NBRC 16684 / NCIMB 2208 / IAM 12614 / B1)</name>
    <name type="common">Stappia aggregata</name>
    <dbReference type="NCBI Taxonomy" id="384765"/>
    <lineage>
        <taxon>Bacteria</taxon>
        <taxon>Pseudomonadati</taxon>
        <taxon>Pseudomonadota</taxon>
        <taxon>Alphaproteobacteria</taxon>
        <taxon>Hyphomicrobiales</taxon>
        <taxon>Stappiaceae</taxon>
        <taxon>Roseibium</taxon>
    </lineage>
</organism>
<feature type="domain" description="HTH lysR-type" evidence="6">
    <location>
        <begin position="1"/>
        <end position="58"/>
    </location>
</feature>
<keyword evidence="2" id="KW-0805">Transcription regulation</keyword>
<sequence>MQLQAIAYFNELARCRSIREAAQNLGVSPTAISRQLENLEYHFGAPLVDRTARGIELTAAGELLVQRSRSAMREFDLARQLIDDMRGLQRGEVTVYVNGATGGAILAGVLSGFSRDFPAIRANLLEGSATEALKSVHEGDADMALTLFSPSEPKVTARSRVPVRHAAILSPAHPAAGVREVSLETLCAYPLAMPDTSFSCGRPLKSGCLLPVDRLQTWCSRRAPSPSRKSLPGKGLPSSSCRKFPSPGRSAPESWLSGPWHEMLPSTR</sequence>
<dbReference type="Proteomes" id="UP000004848">
    <property type="component" value="Unassembled WGS sequence"/>
</dbReference>
<protein>
    <submittedName>
        <fullName evidence="7">Transcriptional regulator, LysR family protein</fullName>
    </submittedName>
</protein>
<dbReference type="SUPFAM" id="SSF46785">
    <property type="entry name" value="Winged helix' DNA-binding domain"/>
    <property type="match status" value="1"/>
</dbReference>
<evidence type="ECO:0000256" key="2">
    <source>
        <dbReference type="ARBA" id="ARBA00023015"/>
    </source>
</evidence>
<dbReference type="InterPro" id="IPR036390">
    <property type="entry name" value="WH_DNA-bd_sf"/>
</dbReference>
<dbReference type="AlphaFoldDB" id="A0P106"/>
<gene>
    <name evidence="7" type="ORF">SIAM614_28931</name>
</gene>
<keyword evidence="4" id="KW-0804">Transcription</keyword>
<dbReference type="SUPFAM" id="SSF53850">
    <property type="entry name" value="Periplasmic binding protein-like II"/>
    <property type="match status" value="1"/>
</dbReference>
<accession>A0P106</accession>
<evidence type="ECO:0000256" key="1">
    <source>
        <dbReference type="ARBA" id="ARBA00009437"/>
    </source>
</evidence>
<comment type="caution">
    <text evidence="7">The sequence shown here is derived from an EMBL/GenBank/DDBJ whole genome shotgun (WGS) entry which is preliminary data.</text>
</comment>
<feature type="region of interest" description="Disordered" evidence="5">
    <location>
        <begin position="222"/>
        <end position="268"/>
    </location>
</feature>
<dbReference type="PANTHER" id="PTHR30419">
    <property type="entry name" value="HTH-TYPE TRANSCRIPTIONAL REGULATOR YBHD"/>
    <property type="match status" value="1"/>
</dbReference>
<dbReference type="Pfam" id="PF00126">
    <property type="entry name" value="HTH_1"/>
    <property type="match status" value="1"/>
</dbReference>
<dbReference type="InterPro" id="IPR050950">
    <property type="entry name" value="HTH-type_LysR_regulators"/>
</dbReference>
<dbReference type="FunFam" id="1.10.10.10:FF:000001">
    <property type="entry name" value="LysR family transcriptional regulator"/>
    <property type="match status" value="1"/>
</dbReference>
<comment type="similarity">
    <text evidence="1">Belongs to the LysR transcriptional regulatory family.</text>
</comment>
<dbReference type="PANTHER" id="PTHR30419:SF8">
    <property type="entry name" value="NITROGEN ASSIMILATION TRANSCRIPTIONAL ACTIVATOR-RELATED"/>
    <property type="match status" value="1"/>
</dbReference>
<proteinExistence type="inferred from homology"/>
<dbReference type="eggNOG" id="COG0583">
    <property type="taxonomic scope" value="Bacteria"/>
</dbReference>
<evidence type="ECO:0000256" key="5">
    <source>
        <dbReference type="SAM" id="MobiDB-lite"/>
    </source>
</evidence>
<evidence type="ECO:0000259" key="6">
    <source>
        <dbReference type="PROSITE" id="PS50931"/>
    </source>
</evidence>
<evidence type="ECO:0000313" key="8">
    <source>
        <dbReference type="Proteomes" id="UP000004848"/>
    </source>
</evidence>
<evidence type="ECO:0000256" key="3">
    <source>
        <dbReference type="ARBA" id="ARBA00023125"/>
    </source>
</evidence>
<dbReference type="InterPro" id="IPR000847">
    <property type="entry name" value="LysR_HTH_N"/>
</dbReference>
<dbReference type="GO" id="GO:0003700">
    <property type="term" value="F:DNA-binding transcription factor activity"/>
    <property type="evidence" value="ECO:0007669"/>
    <property type="project" value="InterPro"/>
</dbReference>
<dbReference type="GO" id="GO:0005829">
    <property type="term" value="C:cytosol"/>
    <property type="evidence" value="ECO:0007669"/>
    <property type="project" value="TreeGrafter"/>
</dbReference>
<name>A0P106_ROSAI</name>
<dbReference type="EMBL" id="AAUW01000022">
    <property type="protein sequence ID" value="EAV41191.1"/>
    <property type="molecule type" value="Genomic_DNA"/>
</dbReference>
<dbReference type="Gene3D" id="1.10.10.10">
    <property type="entry name" value="Winged helix-like DNA-binding domain superfamily/Winged helix DNA-binding domain"/>
    <property type="match status" value="1"/>
</dbReference>
<dbReference type="PROSITE" id="PS50931">
    <property type="entry name" value="HTH_LYSR"/>
    <property type="match status" value="1"/>
</dbReference>
<keyword evidence="3" id="KW-0238">DNA-binding</keyword>
<dbReference type="GO" id="GO:0003677">
    <property type="term" value="F:DNA binding"/>
    <property type="evidence" value="ECO:0007669"/>
    <property type="project" value="UniProtKB-KW"/>
</dbReference>
<evidence type="ECO:0000256" key="4">
    <source>
        <dbReference type="ARBA" id="ARBA00023163"/>
    </source>
</evidence>
<dbReference type="Pfam" id="PF03466">
    <property type="entry name" value="LysR_substrate"/>
    <property type="match status" value="1"/>
</dbReference>